<dbReference type="Pfam" id="PF01510">
    <property type="entry name" value="Amidase_2"/>
    <property type="match status" value="1"/>
</dbReference>
<reference evidence="3 4" key="1">
    <citation type="submission" date="2018-04" db="EMBL/GenBank/DDBJ databases">
        <authorList>
            <person name="Van Tyne D."/>
        </authorList>
    </citation>
    <scope>NUCLEOTIDE SEQUENCE [LARGE SCALE GENOMIC DNA]</scope>
    <source>
        <strain evidence="3 4">B2535</strain>
    </source>
</reference>
<accession>A0A855UF14</accession>
<dbReference type="Gene3D" id="3.40.80.10">
    <property type="entry name" value="Peptidoglycan recognition protein-like"/>
    <property type="match status" value="1"/>
</dbReference>
<evidence type="ECO:0000313" key="4">
    <source>
        <dbReference type="Proteomes" id="UP000244140"/>
    </source>
</evidence>
<organism evidence="3 4">
    <name type="scientific">Enterococcus faecalis</name>
    <name type="common">Streptococcus faecalis</name>
    <dbReference type="NCBI Taxonomy" id="1351"/>
    <lineage>
        <taxon>Bacteria</taxon>
        <taxon>Bacillati</taxon>
        <taxon>Bacillota</taxon>
        <taxon>Bacilli</taxon>
        <taxon>Lactobacillales</taxon>
        <taxon>Enterococcaceae</taxon>
        <taxon>Enterococcus</taxon>
    </lineage>
</organism>
<dbReference type="SUPFAM" id="SSF55846">
    <property type="entry name" value="N-acetylmuramoyl-L-alanine amidase-like"/>
    <property type="match status" value="1"/>
</dbReference>
<evidence type="ECO:0000256" key="1">
    <source>
        <dbReference type="SAM" id="SignalP"/>
    </source>
</evidence>
<proteinExistence type="predicted"/>
<evidence type="ECO:0000313" key="3">
    <source>
        <dbReference type="EMBL" id="PTN77602.1"/>
    </source>
</evidence>
<feature type="domain" description="N-acetylmuramoyl-L-alanine amidase" evidence="2">
    <location>
        <begin position="31"/>
        <end position="176"/>
    </location>
</feature>
<dbReference type="InterPro" id="IPR002502">
    <property type="entry name" value="Amidase_domain"/>
</dbReference>
<dbReference type="SMART" id="SM00644">
    <property type="entry name" value="Ami_2"/>
    <property type="match status" value="1"/>
</dbReference>
<dbReference type="EMBL" id="PZZH01000001">
    <property type="protein sequence ID" value="PTN77602.1"/>
    <property type="molecule type" value="Genomic_DNA"/>
</dbReference>
<dbReference type="GO" id="GO:0008745">
    <property type="term" value="F:N-acetylmuramoyl-L-alanine amidase activity"/>
    <property type="evidence" value="ECO:0007669"/>
    <property type="project" value="InterPro"/>
</dbReference>
<dbReference type="RefSeq" id="WP_010714290.1">
    <property type="nucleotide sequence ID" value="NZ_JADPEY010000005.1"/>
</dbReference>
<evidence type="ECO:0000259" key="2">
    <source>
        <dbReference type="SMART" id="SM00644"/>
    </source>
</evidence>
<feature type="chain" id="PRO_5044442520" evidence="1">
    <location>
        <begin position="26"/>
        <end position="368"/>
    </location>
</feature>
<dbReference type="Pfam" id="PF08460">
    <property type="entry name" value="SH3_5"/>
    <property type="match status" value="1"/>
</dbReference>
<keyword evidence="1" id="KW-0732">Signal</keyword>
<dbReference type="AlphaFoldDB" id="A0A855UF14"/>
<gene>
    <name evidence="3" type="ORF">DAI13_07530</name>
</gene>
<protein>
    <submittedName>
        <fullName evidence="3">N-acetylmuramoyl-L-alanine amidase</fullName>
    </submittedName>
</protein>
<dbReference type="InterPro" id="IPR036505">
    <property type="entry name" value="Amidase/PGRP_sf"/>
</dbReference>
<dbReference type="Proteomes" id="UP000244140">
    <property type="component" value="Unassembled WGS sequence"/>
</dbReference>
<comment type="caution">
    <text evidence="3">The sequence shown here is derived from an EMBL/GenBank/DDBJ whole genome shotgun (WGS) entry which is preliminary data.</text>
</comment>
<feature type="signal peptide" evidence="1">
    <location>
        <begin position="1"/>
        <end position="25"/>
    </location>
</feature>
<dbReference type="CDD" id="cd06583">
    <property type="entry name" value="PGRP"/>
    <property type="match status" value="1"/>
</dbReference>
<dbReference type="GO" id="GO:0009253">
    <property type="term" value="P:peptidoglycan catabolic process"/>
    <property type="evidence" value="ECO:0007669"/>
    <property type="project" value="InterPro"/>
</dbReference>
<dbReference type="InterPro" id="IPR003646">
    <property type="entry name" value="SH3-like_bac-type"/>
</dbReference>
<name>A0A855UF14_ENTFL</name>
<dbReference type="Gene3D" id="2.30.30.40">
    <property type="entry name" value="SH3 Domains"/>
    <property type="match status" value="1"/>
</dbReference>
<sequence length="368" mass="40274">MKKFSKFLLSLVVVTGLLLPTAADAYQVEQDPIDFGGYFPGYATNELIVLHESGNGNNVGPNSLDNETAYMKRNWTSAYVSYFVGSGGRVKQLAPVGQIQWGAGATANAKAYAQIELARTNNKETFKKDYAAYVNLIRDLATQIGATFDLDDGTGYGIVTHDWITKNWWGDHTDPYGYLAQWGINKAQLAQDLQTGLPEDGSEVIVNPGKPNKPKYKVGQHVRFTTIYKNPDAPISQHINANTLWTQVGTITQKINGRKNLYRIENSGKLLGYANDGDIAELWENSKPTLAKTFTIGVSEGIVLRNGVPSLSAPIYGVWPKGAQFRYDSVRVADGYVWLGGTDSNGTRIHIPVGPNDGDPSNTWGTGY</sequence>